<comment type="caution">
    <text evidence="8">The sequence shown here is derived from an EMBL/GenBank/DDBJ whole genome shotgun (WGS) entry which is preliminary data.</text>
</comment>
<evidence type="ECO:0000256" key="5">
    <source>
        <dbReference type="ARBA" id="ARBA00023139"/>
    </source>
</evidence>
<proteinExistence type="inferred from homology"/>
<feature type="chain" id="PRO_5039386419" evidence="7">
    <location>
        <begin position="34"/>
        <end position="275"/>
    </location>
</feature>
<evidence type="ECO:0000256" key="2">
    <source>
        <dbReference type="ARBA" id="ARBA00008973"/>
    </source>
</evidence>
<keyword evidence="5" id="KW-0564">Palmitate</keyword>
<dbReference type="AlphaFoldDB" id="A0A7J5BA16"/>
<accession>A0A7J5BA16</accession>
<evidence type="ECO:0000256" key="7">
    <source>
        <dbReference type="SAM" id="SignalP"/>
    </source>
</evidence>
<protein>
    <submittedName>
        <fullName evidence="8">D-methionine-binding lipoprotein MetQ</fullName>
    </submittedName>
</protein>
<reference evidence="8 9" key="1">
    <citation type="submission" date="2019-09" db="EMBL/GenBank/DDBJ databases">
        <title>Phylogeny of genus Pseudoclavibacter and closely related genus.</title>
        <authorList>
            <person name="Li Y."/>
        </authorList>
    </citation>
    <scope>NUCLEOTIDE SEQUENCE [LARGE SCALE GENOMIC DNA]</scope>
    <source>
        <strain evidence="8 9">KCTC 13959</strain>
    </source>
</reference>
<keyword evidence="6 8" id="KW-0449">Lipoprotein</keyword>
<keyword evidence="4" id="KW-0472">Membrane</keyword>
<dbReference type="RefSeq" id="WP_158052488.1">
    <property type="nucleotide sequence ID" value="NZ_WBKB01000005.1"/>
</dbReference>
<evidence type="ECO:0000256" key="6">
    <source>
        <dbReference type="ARBA" id="ARBA00023288"/>
    </source>
</evidence>
<dbReference type="EMBL" id="WBKB01000005">
    <property type="protein sequence ID" value="KAB1642686.1"/>
    <property type="molecule type" value="Genomic_DNA"/>
</dbReference>
<evidence type="ECO:0000256" key="1">
    <source>
        <dbReference type="ARBA" id="ARBA00004635"/>
    </source>
</evidence>
<dbReference type="Gene3D" id="3.40.190.10">
    <property type="entry name" value="Periplasmic binding protein-like II"/>
    <property type="match status" value="2"/>
</dbReference>
<dbReference type="SUPFAM" id="SSF53850">
    <property type="entry name" value="Periplasmic binding protein-like II"/>
    <property type="match status" value="1"/>
</dbReference>
<dbReference type="PANTHER" id="PTHR30429:SF0">
    <property type="entry name" value="METHIONINE-BINDING LIPOPROTEIN METQ"/>
    <property type="match status" value="1"/>
</dbReference>
<dbReference type="GO" id="GO:0016020">
    <property type="term" value="C:membrane"/>
    <property type="evidence" value="ECO:0007669"/>
    <property type="project" value="UniProtKB-SubCell"/>
</dbReference>
<sequence>MTFLTSSKRNPLKLVTATAAVLALALTGCTSNSDDDAAAETITLKVAATTTPMTDVVEAAAEAIDGPYEIEMIEVADYVQPNSMLQNGELDANFVQHPPFMEEYNEANGATLVAVEPVYLTQVGMYSSKHDSFDQVPEGGQIVIPQDTSNQARALLMVQDAGLITLDPEADELTVTVADITDNPLNLTFTEIDIMSLVAAYPEADAVFLHPTFARQLELTPEDDALILEQDPRFAVSLVTRAEDADSEATAALVDAFHSDEVRAKLEELGVPAAF</sequence>
<keyword evidence="3 7" id="KW-0732">Signal</keyword>
<evidence type="ECO:0000313" key="8">
    <source>
        <dbReference type="EMBL" id="KAB1642686.1"/>
    </source>
</evidence>
<dbReference type="InterPro" id="IPR004872">
    <property type="entry name" value="Lipoprotein_NlpA"/>
</dbReference>
<evidence type="ECO:0000256" key="3">
    <source>
        <dbReference type="ARBA" id="ARBA00022729"/>
    </source>
</evidence>
<comment type="similarity">
    <text evidence="2">Belongs to the NlpA lipoprotein family.</text>
</comment>
<dbReference type="Pfam" id="PF03180">
    <property type="entry name" value="Lipoprotein_9"/>
    <property type="match status" value="1"/>
</dbReference>
<evidence type="ECO:0000313" key="9">
    <source>
        <dbReference type="Proteomes" id="UP000433493"/>
    </source>
</evidence>
<feature type="signal peptide" evidence="7">
    <location>
        <begin position="1"/>
        <end position="33"/>
    </location>
</feature>
<dbReference type="OrthoDB" id="9812878at2"/>
<evidence type="ECO:0000256" key="4">
    <source>
        <dbReference type="ARBA" id="ARBA00023136"/>
    </source>
</evidence>
<comment type="subcellular location">
    <subcellularLocation>
        <location evidence="1">Membrane</location>
        <topology evidence="1">Lipid-anchor</topology>
    </subcellularLocation>
</comment>
<dbReference type="Proteomes" id="UP000433493">
    <property type="component" value="Unassembled WGS sequence"/>
</dbReference>
<organism evidence="8 9">
    <name type="scientific">Gulosibacter chungangensis</name>
    <dbReference type="NCBI Taxonomy" id="979746"/>
    <lineage>
        <taxon>Bacteria</taxon>
        <taxon>Bacillati</taxon>
        <taxon>Actinomycetota</taxon>
        <taxon>Actinomycetes</taxon>
        <taxon>Micrococcales</taxon>
        <taxon>Microbacteriaceae</taxon>
        <taxon>Gulosibacter</taxon>
    </lineage>
</organism>
<name>A0A7J5BA16_9MICO</name>
<dbReference type="PANTHER" id="PTHR30429">
    <property type="entry name" value="D-METHIONINE-BINDING LIPOPROTEIN METQ"/>
    <property type="match status" value="1"/>
</dbReference>
<keyword evidence="9" id="KW-1185">Reference proteome</keyword>
<gene>
    <name evidence="8" type="ORF">F8O05_09505</name>
</gene>